<dbReference type="Gene3D" id="1.10.10.10">
    <property type="entry name" value="Winged helix-like DNA-binding domain superfamily/Winged helix DNA-binding domain"/>
    <property type="match status" value="1"/>
</dbReference>
<gene>
    <name evidence="1" type="ORF">COX05_01015</name>
</gene>
<dbReference type="SUPFAM" id="SSF46785">
    <property type="entry name" value="Winged helix' DNA-binding domain"/>
    <property type="match status" value="1"/>
</dbReference>
<dbReference type="EMBL" id="PCSU01000014">
    <property type="protein sequence ID" value="PIP56799.1"/>
    <property type="molecule type" value="Genomic_DNA"/>
</dbReference>
<dbReference type="AlphaFoldDB" id="A0A2H0BGV0"/>
<dbReference type="Proteomes" id="UP000228495">
    <property type="component" value="Unassembled WGS sequence"/>
</dbReference>
<dbReference type="InterPro" id="IPR036390">
    <property type="entry name" value="WH_DNA-bd_sf"/>
</dbReference>
<proteinExistence type="predicted"/>
<accession>A0A2H0BGV0</accession>
<organism evidence="1 2">
    <name type="scientific">candidate division WWE3 bacterium CG22_combo_CG10-13_8_21_14_all_39_12</name>
    <dbReference type="NCBI Taxonomy" id="1975094"/>
    <lineage>
        <taxon>Bacteria</taxon>
        <taxon>Katanobacteria</taxon>
    </lineage>
</organism>
<evidence type="ECO:0000313" key="2">
    <source>
        <dbReference type="Proteomes" id="UP000228495"/>
    </source>
</evidence>
<comment type="caution">
    <text evidence="1">The sequence shown here is derived from an EMBL/GenBank/DDBJ whole genome shotgun (WGS) entry which is preliminary data.</text>
</comment>
<reference evidence="1 2" key="1">
    <citation type="submission" date="2017-09" db="EMBL/GenBank/DDBJ databases">
        <title>Depth-based differentiation of microbial function through sediment-hosted aquifers and enrichment of novel symbionts in the deep terrestrial subsurface.</title>
        <authorList>
            <person name="Probst A.J."/>
            <person name="Ladd B."/>
            <person name="Jarett J.K."/>
            <person name="Geller-Mcgrath D.E."/>
            <person name="Sieber C.M."/>
            <person name="Emerson J.B."/>
            <person name="Anantharaman K."/>
            <person name="Thomas B.C."/>
            <person name="Malmstrom R."/>
            <person name="Stieglmeier M."/>
            <person name="Klingl A."/>
            <person name="Woyke T."/>
            <person name="Ryan C.M."/>
            <person name="Banfield J.F."/>
        </authorList>
    </citation>
    <scope>NUCLEOTIDE SEQUENCE [LARGE SCALE GENOMIC DNA]</scope>
    <source>
        <strain evidence="1">CG22_combo_CG10-13_8_21_14_all_39_12</strain>
    </source>
</reference>
<evidence type="ECO:0008006" key="3">
    <source>
        <dbReference type="Google" id="ProtNLM"/>
    </source>
</evidence>
<feature type="non-terminal residue" evidence="1">
    <location>
        <position position="100"/>
    </location>
</feature>
<sequence>MEKKLHFLQKELLRKLTLSPTLRFNELLIEEIESEHMNYHLKQLIEQNLVKKINGEYALTDSGKDYSNLLDDNMEHLEKQPKCSIIINGIRKNKQGSIEY</sequence>
<name>A0A2H0BGV0_UNCKA</name>
<protein>
    <recommendedName>
        <fullName evidence="3">ArnR1-like winged helix-turn-helix domain-containing protein</fullName>
    </recommendedName>
</protein>
<evidence type="ECO:0000313" key="1">
    <source>
        <dbReference type="EMBL" id="PIP56799.1"/>
    </source>
</evidence>
<dbReference type="InterPro" id="IPR036388">
    <property type="entry name" value="WH-like_DNA-bd_sf"/>
</dbReference>